<reference evidence="2" key="1">
    <citation type="submission" date="2019-09" db="EMBL/GenBank/DDBJ databases">
        <title>Draft genome information of white flower Hibiscus syriacus.</title>
        <authorList>
            <person name="Kim Y.-M."/>
        </authorList>
    </citation>
    <scope>NUCLEOTIDE SEQUENCE [LARGE SCALE GENOMIC DNA]</scope>
    <source>
        <strain evidence="2">YM2019G1</strain>
    </source>
</reference>
<gene>
    <name evidence="2" type="ORF">F3Y22_tig00110469pilonHSYRG00014</name>
</gene>
<proteinExistence type="predicted"/>
<dbReference type="AlphaFoldDB" id="A0A6A3AKW7"/>
<keyword evidence="2" id="KW-0418">Kinase</keyword>
<comment type="caution">
    <text evidence="2">The sequence shown here is derived from an EMBL/GenBank/DDBJ whole genome shotgun (WGS) entry which is preliminary data.</text>
</comment>
<sequence>MRLWVHAEGSDSVAEAESAILESLSSHVRTVVATLGGSHGAAGRTDKWRHLYSGFSNWLSQTEALEYIPCNIILAGKLVFSNYAPNTCGTLGMLHGLNAHEDSAKEEVRRHIEDGSVGYPNADVVVKLQVWDADHSNSVAQASLSDLKRLILSDKKLPGKKSLYLRSGCRVDWPNNKPPVWDPSTATDAPPPSTLPN</sequence>
<keyword evidence="2" id="KW-0808">Transferase</keyword>
<feature type="region of interest" description="Disordered" evidence="1">
    <location>
        <begin position="173"/>
        <end position="197"/>
    </location>
</feature>
<dbReference type="Proteomes" id="UP000436088">
    <property type="component" value="Unassembled WGS sequence"/>
</dbReference>
<name>A0A6A3AKW7_HIBSY</name>
<evidence type="ECO:0000313" key="3">
    <source>
        <dbReference type="Proteomes" id="UP000436088"/>
    </source>
</evidence>
<organism evidence="2 3">
    <name type="scientific">Hibiscus syriacus</name>
    <name type="common">Rose of Sharon</name>
    <dbReference type="NCBI Taxonomy" id="106335"/>
    <lineage>
        <taxon>Eukaryota</taxon>
        <taxon>Viridiplantae</taxon>
        <taxon>Streptophyta</taxon>
        <taxon>Embryophyta</taxon>
        <taxon>Tracheophyta</taxon>
        <taxon>Spermatophyta</taxon>
        <taxon>Magnoliopsida</taxon>
        <taxon>eudicotyledons</taxon>
        <taxon>Gunneridae</taxon>
        <taxon>Pentapetalae</taxon>
        <taxon>rosids</taxon>
        <taxon>malvids</taxon>
        <taxon>Malvales</taxon>
        <taxon>Malvaceae</taxon>
        <taxon>Malvoideae</taxon>
        <taxon>Hibiscus</taxon>
    </lineage>
</organism>
<dbReference type="PANTHER" id="PTHR21087">
    <property type="entry name" value="SHIKIMATE KINASE"/>
    <property type="match status" value="1"/>
</dbReference>
<evidence type="ECO:0000256" key="1">
    <source>
        <dbReference type="SAM" id="MobiDB-lite"/>
    </source>
</evidence>
<dbReference type="GO" id="GO:0005829">
    <property type="term" value="C:cytosol"/>
    <property type="evidence" value="ECO:0007669"/>
    <property type="project" value="TreeGrafter"/>
</dbReference>
<accession>A0A6A3AKW7</accession>
<evidence type="ECO:0000313" key="2">
    <source>
        <dbReference type="EMBL" id="KAE8703422.1"/>
    </source>
</evidence>
<dbReference type="GO" id="GO:0016301">
    <property type="term" value="F:kinase activity"/>
    <property type="evidence" value="ECO:0007669"/>
    <property type="project" value="UniProtKB-KW"/>
</dbReference>
<protein>
    <submittedName>
        <fullName evidence="2">Inactive shikimate kinase like 2</fullName>
    </submittedName>
</protein>
<keyword evidence="3" id="KW-1185">Reference proteome</keyword>
<dbReference type="EMBL" id="VEPZ02001000">
    <property type="protein sequence ID" value="KAE8703422.1"/>
    <property type="molecule type" value="Genomic_DNA"/>
</dbReference>
<dbReference type="PANTHER" id="PTHR21087:SF23">
    <property type="entry name" value="INACTIVE SHIKIMATE KINASE LIKE 2, CHLOROPLASTIC-RELATED"/>
    <property type="match status" value="1"/>
</dbReference>